<geneLocation type="plasmid" evidence="1 2">
    <name>pMP1046B</name>
</geneLocation>
<evidence type="ECO:0000313" key="2">
    <source>
        <dbReference type="Proteomes" id="UP000029488"/>
    </source>
</evidence>
<proteinExistence type="predicted"/>
<organism evidence="1 2">
    <name type="scientific">Ligilactobacillus salivarius</name>
    <dbReference type="NCBI Taxonomy" id="1624"/>
    <lineage>
        <taxon>Bacteria</taxon>
        <taxon>Bacillati</taxon>
        <taxon>Bacillota</taxon>
        <taxon>Bacilli</taxon>
        <taxon>Lactobacillales</taxon>
        <taxon>Lactobacillaceae</taxon>
        <taxon>Ligilactobacillus</taxon>
    </lineage>
</organism>
<name>A0A089QG75_9LACO</name>
<sequence>MVSNFDATEEHTLTYMYLGTERSTVNQVSIRPDEPNSSPVYTETRTSFDKVHIVPRNALKNGLSYLAKVRVQLDNGAWTEWSAEIEFMCLTKPNFYFEQIGNSKYVYTNEMMLSVLYAQEQSEKVETYQFILQDYNHVNIQEYPVRIPAADDPFRFSEHIKGLQKGRLYYAIVRVTTKHGMVWESQGKEFVPQYVIPTLNSVVQPELNEDEGQIQIHAFLKQILGTPAKPYIPNRATDSDYHYDYWSPSGQTDAHYVIIPKDNPLMFTRLGMAKASDFTAKLWCAGVDNGLFLQFSTKTDKKNPTGTGVQINFVKHDDYITMEKSFGRVKSRARSNIVQGLGQQPFYLYIKVTEYRVQMIIEKIGYGG</sequence>
<dbReference type="EMBL" id="CP007648">
    <property type="protein sequence ID" value="AIR11740.1"/>
    <property type="molecule type" value="Genomic_DNA"/>
</dbReference>
<dbReference type="Proteomes" id="UP000029488">
    <property type="component" value="Plasmid pMP1046B"/>
</dbReference>
<gene>
    <name evidence="1" type="ORF">LSJ_3124c</name>
</gene>
<accession>A0A089QG75</accession>
<dbReference type="KEGG" id="lsj:LSJ_3124c"/>
<evidence type="ECO:0000313" key="1">
    <source>
        <dbReference type="EMBL" id="AIR11740.1"/>
    </source>
</evidence>
<dbReference type="AlphaFoldDB" id="A0A089QG75"/>
<keyword evidence="1" id="KW-0614">Plasmid</keyword>
<protein>
    <submittedName>
        <fullName evidence="1">Uncharacterized protein</fullName>
    </submittedName>
</protein>
<reference evidence="1 2" key="1">
    <citation type="journal article" date="2014" name="BMC Genomics">
        <title>Unusual genome complexity in Lactobacillus salivarius JCM1046.</title>
        <authorList>
            <person name="Raftis E.J."/>
            <person name="Forde B.M."/>
            <person name="Claesson M.J."/>
            <person name="O'Toole P.W."/>
        </authorList>
    </citation>
    <scope>NUCLEOTIDE SEQUENCE [LARGE SCALE GENOMIC DNA]</scope>
    <source>
        <strain evidence="1 2">JCM1046</strain>
        <plasmid evidence="1 2">pMP1046B</plasmid>
    </source>
</reference>